<evidence type="ECO:0000256" key="4">
    <source>
        <dbReference type="RuleBase" id="RU365031"/>
    </source>
</evidence>
<dbReference type="RefSeq" id="WP_191052295.1">
    <property type="nucleotide sequence ID" value="NZ_JACXRZ010000011.1"/>
</dbReference>
<reference evidence="6 7" key="1">
    <citation type="submission" date="2020-09" db="EMBL/GenBank/DDBJ databases">
        <title>Actinomycete isolated from the Camponotus japonicus Mayr.</title>
        <authorList>
            <person name="Gong X."/>
        </authorList>
    </citation>
    <scope>NUCLEOTIDE SEQUENCE [LARGE SCALE GENOMIC DNA]</scope>
    <source>
        <strain evidence="6 7">2C-HV3</strain>
    </source>
</reference>
<evidence type="ECO:0000256" key="1">
    <source>
        <dbReference type="ARBA" id="ARBA00006383"/>
    </source>
</evidence>
<feature type="chain" id="PRO_5045400598" description="Aminoglycoside N(3)-acetyltransferase" evidence="5">
    <location>
        <begin position="21"/>
        <end position="301"/>
    </location>
</feature>
<proteinExistence type="inferred from homology"/>
<evidence type="ECO:0000256" key="2">
    <source>
        <dbReference type="ARBA" id="ARBA00022679"/>
    </source>
</evidence>
<comment type="caution">
    <text evidence="6">The sequence shown here is derived from an EMBL/GenBank/DDBJ whole genome shotgun (WGS) entry which is preliminary data.</text>
</comment>
<dbReference type="InterPro" id="IPR003679">
    <property type="entry name" value="Amioglycoside_AcTrfase"/>
</dbReference>
<protein>
    <recommendedName>
        <fullName evidence="4">Aminoglycoside N(3)-acetyltransferase</fullName>
        <ecNumber evidence="4">2.3.1.-</ecNumber>
    </recommendedName>
</protein>
<evidence type="ECO:0000256" key="3">
    <source>
        <dbReference type="ARBA" id="ARBA00023315"/>
    </source>
</evidence>
<keyword evidence="3 4" id="KW-0012">Acyltransferase</keyword>
<accession>A0ABR8L4Z8</accession>
<dbReference type="SUPFAM" id="SSF110710">
    <property type="entry name" value="TTHA0583/YokD-like"/>
    <property type="match status" value="1"/>
</dbReference>
<dbReference type="EC" id="2.3.1.-" evidence="4"/>
<evidence type="ECO:0000256" key="5">
    <source>
        <dbReference type="SAM" id="SignalP"/>
    </source>
</evidence>
<dbReference type="PANTHER" id="PTHR11104">
    <property type="entry name" value="AMINOGLYCOSIDE N3-ACETYLTRANSFERASE"/>
    <property type="match status" value="1"/>
</dbReference>
<feature type="signal peptide" evidence="5">
    <location>
        <begin position="1"/>
        <end position="20"/>
    </location>
</feature>
<dbReference type="Pfam" id="PF02522">
    <property type="entry name" value="Antibiotic_NAT"/>
    <property type="match status" value="1"/>
</dbReference>
<keyword evidence="2 4" id="KW-0808">Transferase</keyword>
<dbReference type="InterPro" id="IPR028345">
    <property type="entry name" value="Antibiotic_NAT-like"/>
</dbReference>
<keyword evidence="4" id="KW-0046">Antibiotic resistance</keyword>
<keyword evidence="7" id="KW-1185">Reference proteome</keyword>
<dbReference type="Proteomes" id="UP000653231">
    <property type="component" value="Unassembled WGS sequence"/>
</dbReference>
<sequence>MPGLLLSVLAFAARLLPVFAPPVSPAAPNAVPGRADLTLGRDALVEALQRLGLQSGQTVLVHASLRSIGRIDGGVATLADALMKVLGTEGTLVVPTFTSANSNTSRSYMKAVQWMTEEEARRYRDGLPAFDVRESSAIECGVLSEHVRTLKSAVRSEHPQTSFAAVGPSAEWLMADHELKSHLGEESPLAKLARAGAMVLLLGVGYDKCSAFHLAEYRYRPDPPQTRYGCVMRIDGRAVWTHYDDVVLDDSHFAKCGAALERSEKIRRGRIGKAESRLFSLPAAVAFAERWLSEKRRRAEE</sequence>
<keyword evidence="5" id="KW-0732">Signal</keyword>
<name>A0ABR8L4Z8_9ACTN</name>
<dbReference type="PANTHER" id="PTHR11104:SF0">
    <property type="entry name" value="SPBETA PROPHAGE-DERIVED AMINOGLYCOSIDE N(3')-ACETYLTRANSFERASE-LIKE PROTEIN YOKD"/>
    <property type="match status" value="1"/>
</dbReference>
<dbReference type="EMBL" id="JACXRZ010000011">
    <property type="protein sequence ID" value="MBD3144767.1"/>
    <property type="molecule type" value="Genomic_DNA"/>
</dbReference>
<gene>
    <name evidence="6" type="ORF">IEQ31_16440</name>
</gene>
<comment type="catalytic activity">
    <reaction evidence="4">
        <text>a 2-deoxystreptamine antibiotic + acetyl-CoA = an N(3)-acetyl-2-deoxystreptamine antibiotic + CoA + H(+)</text>
        <dbReference type="Rhea" id="RHEA:12665"/>
        <dbReference type="ChEBI" id="CHEBI:15378"/>
        <dbReference type="ChEBI" id="CHEBI:57287"/>
        <dbReference type="ChEBI" id="CHEBI:57288"/>
        <dbReference type="ChEBI" id="CHEBI:57921"/>
        <dbReference type="ChEBI" id="CHEBI:77452"/>
        <dbReference type="EC" id="2.3.1.81"/>
    </reaction>
</comment>
<evidence type="ECO:0000313" key="7">
    <source>
        <dbReference type="Proteomes" id="UP000653231"/>
    </source>
</evidence>
<comment type="similarity">
    <text evidence="1 4">Belongs to the antibiotic N-acetyltransferase family.</text>
</comment>
<organism evidence="6 7">
    <name type="scientific">Microbispora bryophytorum subsp. camponoti</name>
    <dbReference type="NCBI Taxonomy" id="1677852"/>
    <lineage>
        <taxon>Bacteria</taxon>
        <taxon>Bacillati</taxon>
        <taxon>Actinomycetota</taxon>
        <taxon>Actinomycetes</taxon>
        <taxon>Streptosporangiales</taxon>
        <taxon>Streptosporangiaceae</taxon>
        <taxon>Microbispora</taxon>
    </lineage>
</organism>
<evidence type="ECO:0000313" key="6">
    <source>
        <dbReference type="EMBL" id="MBD3144767.1"/>
    </source>
</evidence>